<reference evidence="1" key="1">
    <citation type="submission" date="2020-11" db="EMBL/GenBank/DDBJ databases">
        <authorList>
            <person name="Konstantinou D."/>
            <person name="Gkelis S."/>
            <person name="Popin R."/>
            <person name="Fewer D."/>
            <person name="Sivonen K."/>
        </authorList>
    </citation>
    <scope>NUCLEOTIDE SEQUENCE</scope>
    <source>
        <strain evidence="1">TAU-MAC 1115</strain>
    </source>
</reference>
<dbReference type="PANTHER" id="PTHR33293">
    <property type="entry name" value="INSERTION ELEMENT IS1 1 PROTEIN INSB-RELATED"/>
    <property type="match status" value="1"/>
</dbReference>
<organism evidence="1 2">
    <name type="scientific">Leptothoe spongobia TAU-MAC 1115</name>
    <dbReference type="NCBI Taxonomy" id="1967444"/>
    <lineage>
        <taxon>Bacteria</taxon>
        <taxon>Bacillati</taxon>
        <taxon>Cyanobacteriota</taxon>
        <taxon>Cyanophyceae</taxon>
        <taxon>Nodosilineales</taxon>
        <taxon>Cymatolegaceae</taxon>
        <taxon>Leptothoe</taxon>
        <taxon>Leptothoe spongobia</taxon>
    </lineage>
</organism>
<dbReference type="AlphaFoldDB" id="A0A947DCC2"/>
<dbReference type="InterPro" id="IPR051354">
    <property type="entry name" value="Transposase_27_IS1"/>
</dbReference>
<sequence>MLAPLPNCPGCGSTCVVKNGKSHNGKQNHKCRNCGRQFVAEPTNTFVSDETKVLVDKLLSEAIPVASISRITGVSETWLYNYLKSKLRSHHPLIEDKQHDEAS</sequence>
<reference evidence="1" key="2">
    <citation type="journal article" date="2021" name="Mar. Drugs">
        <title>Genome Reduction and Secondary Metabolism of the Marine Sponge-Associated Cyanobacterium Leptothoe.</title>
        <authorList>
            <person name="Konstantinou D."/>
            <person name="Popin R.V."/>
            <person name="Fewer D.P."/>
            <person name="Sivonen K."/>
            <person name="Gkelis S."/>
        </authorList>
    </citation>
    <scope>NUCLEOTIDE SEQUENCE</scope>
    <source>
        <strain evidence="1">TAU-MAC 1115</strain>
    </source>
</reference>
<accession>A0A947DCC2</accession>
<dbReference type="RefSeq" id="WP_215607528.1">
    <property type="nucleotide sequence ID" value="NZ_JADOES010000004.1"/>
</dbReference>
<evidence type="ECO:0000313" key="2">
    <source>
        <dbReference type="Proteomes" id="UP000717364"/>
    </source>
</evidence>
<keyword evidence="2" id="KW-1185">Reference proteome</keyword>
<dbReference type="PANTHER" id="PTHR33293:SF1">
    <property type="entry name" value="INSERTION ELEMENT IS1 1 PROTEIN INSB-RELATED"/>
    <property type="match status" value="1"/>
</dbReference>
<protein>
    <submittedName>
        <fullName evidence="1">IS1 family transposase</fullName>
    </submittedName>
</protein>
<proteinExistence type="predicted"/>
<dbReference type="EMBL" id="JADOES010000004">
    <property type="protein sequence ID" value="MBT9314460.1"/>
    <property type="molecule type" value="Genomic_DNA"/>
</dbReference>
<name>A0A947DCC2_9CYAN</name>
<evidence type="ECO:0000313" key="1">
    <source>
        <dbReference type="EMBL" id="MBT9314460.1"/>
    </source>
</evidence>
<gene>
    <name evidence="1" type="ORF">IXB50_03375</name>
</gene>
<comment type="caution">
    <text evidence="1">The sequence shown here is derived from an EMBL/GenBank/DDBJ whole genome shotgun (WGS) entry which is preliminary data.</text>
</comment>
<dbReference type="Proteomes" id="UP000717364">
    <property type="component" value="Unassembled WGS sequence"/>
</dbReference>